<name>A0A8J5UNE5_9ASCO</name>
<reference evidence="2 3" key="1">
    <citation type="journal article" date="2021" name="DNA Res.">
        <title>Genome analysis of Candida subhashii reveals its hybrid nature and dual mitochondrial genome conformations.</title>
        <authorList>
            <person name="Mixao V."/>
            <person name="Hegedusova E."/>
            <person name="Saus E."/>
            <person name="Pryszcz L.P."/>
            <person name="Cillingova A."/>
            <person name="Nosek J."/>
            <person name="Gabaldon T."/>
        </authorList>
    </citation>
    <scope>NUCLEOTIDE SEQUENCE [LARGE SCALE GENOMIC DNA]</scope>
    <source>
        <strain evidence="2 3">CBS 10753</strain>
    </source>
</reference>
<evidence type="ECO:0000313" key="2">
    <source>
        <dbReference type="EMBL" id="KAG7663781.1"/>
    </source>
</evidence>
<protein>
    <submittedName>
        <fullName evidence="2">AHA1</fullName>
    </submittedName>
</protein>
<dbReference type="PANTHER" id="PTHR13009:SF22">
    <property type="entry name" value="LD43819P"/>
    <property type="match status" value="1"/>
</dbReference>
<dbReference type="AlphaFoldDB" id="A0A8J5UNE5"/>
<dbReference type="GO" id="GO:0051087">
    <property type="term" value="F:protein-folding chaperone binding"/>
    <property type="evidence" value="ECO:0007669"/>
    <property type="project" value="InterPro"/>
</dbReference>
<dbReference type="Pfam" id="PF09229">
    <property type="entry name" value="Aha1_N"/>
    <property type="match status" value="1"/>
</dbReference>
<dbReference type="EMBL" id="JAGSYN010000117">
    <property type="protein sequence ID" value="KAG7663781.1"/>
    <property type="molecule type" value="Genomic_DNA"/>
</dbReference>
<accession>A0A8J5UNE5</accession>
<dbReference type="GeneID" id="73469442"/>
<dbReference type="SMART" id="SM01000">
    <property type="entry name" value="Aha1_N"/>
    <property type="match status" value="1"/>
</dbReference>
<comment type="caution">
    <text evidence="2">The sequence shown here is derived from an EMBL/GenBank/DDBJ whole genome shotgun (WGS) entry which is preliminary data.</text>
</comment>
<dbReference type="OrthoDB" id="567237at2759"/>
<dbReference type="GO" id="GO:0005829">
    <property type="term" value="C:cytosol"/>
    <property type="evidence" value="ECO:0007669"/>
    <property type="project" value="TreeGrafter"/>
</dbReference>
<dbReference type="InterPro" id="IPR015310">
    <property type="entry name" value="AHSA1-like_N"/>
</dbReference>
<dbReference type="Pfam" id="PF08327">
    <property type="entry name" value="AHSA1"/>
    <property type="match status" value="1"/>
</dbReference>
<dbReference type="PANTHER" id="PTHR13009">
    <property type="entry name" value="HEAT SHOCK PROTEIN 90 HSP90 CO-CHAPERONE AHA-1"/>
    <property type="match status" value="1"/>
</dbReference>
<gene>
    <name evidence="2" type="ORF">J8A68_002641</name>
</gene>
<sequence length="343" mass="38620">MVINNPNNWHWVDKNCLQWSKEYFDQKFTDFSVQDDHHNVQISEVSSVEGDVDVSQRKGKVISLFDIRIVLSFKGTIDDEEVNGSITIPELAFDTDIDDIQFDINVYNENAKNSDITSFIKKQLIPKLRDVLIKFGPDLIEINSKDIQLSSDKVSSTLTKQNQATITSTTTTPVVEEKKPVVITPIAKSPTPTKSSSPGTSGNIPKYNTTTLHLDTSFNTTAEQIYITLLDESRIGAWTRSYPQIEKFPPSPGSEFKFFGGAVSGKIVKLVPNEEITQLWRLEDWKSGHFAELNMKLVQTTGETNLIVKFTGVPIGEEERVKNNFEEMYIRSIKITFGFGAVL</sequence>
<proteinExistence type="predicted"/>
<dbReference type="RefSeq" id="XP_049264013.1">
    <property type="nucleotide sequence ID" value="XM_049406413.1"/>
</dbReference>
<feature type="domain" description="Activator of Hsp90 ATPase AHSA1-like N-terminal" evidence="1">
    <location>
        <begin position="13"/>
        <end position="145"/>
    </location>
</feature>
<organism evidence="2 3">
    <name type="scientific">[Candida] subhashii</name>
    <dbReference type="NCBI Taxonomy" id="561895"/>
    <lineage>
        <taxon>Eukaryota</taxon>
        <taxon>Fungi</taxon>
        <taxon>Dikarya</taxon>
        <taxon>Ascomycota</taxon>
        <taxon>Saccharomycotina</taxon>
        <taxon>Pichiomycetes</taxon>
        <taxon>Debaryomycetaceae</taxon>
        <taxon>Spathaspora</taxon>
    </lineage>
</organism>
<dbReference type="Proteomes" id="UP000694255">
    <property type="component" value="Unassembled WGS sequence"/>
</dbReference>
<evidence type="ECO:0000259" key="1">
    <source>
        <dbReference type="SMART" id="SM01000"/>
    </source>
</evidence>
<dbReference type="InterPro" id="IPR013538">
    <property type="entry name" value="ASHA1/2-like_C"/>
</dbReference>
<keyword evidence="3" id="KW-1185">Reference proteome</keyword>
<dbReference type="GO" id="GO:0001671">
    <property type="term" value="F:ATPase activator activity"/>
    <property type="evidence" value="ECO:0007669"/>
    <property type="project" value="InterPro"/>
</dbReference>
<evidence type="ECO:0000313" key="3">
    <source>
        <dbReference type="Proteomes" id="UP000694255"/>
    </source>
</evidence>
<dbReference type="CDD" id="cd08892">
    <property type="entry name" value="SRPBCC_Aha1"/>
    <property type="match status" value="1"/>
</dbReference>
<dbReference type="GO" id="GO:0006457">
    <property type="term" value="P:protein folding"/>
    <property type="evidence" value="ECO:0007669"/>
    <property type="project" value="TreeGrafter"/>
</dbReference>